<dbReference type="EMBL" id="JAVDRL010000007">
    <property type="protein sequence ID" value="MDR6531892.1"/>
    <property type="molecule type" value="Genomic_DNA"/>
</dbReference>
<dbReference type="RefSeq" id="WP_310032142.1">
    <property type="nucleotide sequence ID" value="NZ_JAVDRL010000007.1"/>
</dbReference>
<name>A0ABU1N0R5_9CAUL</name>
<comment type="caution">
    <text evidence="1">The sequence shown here is derived from an EMBL/GenBank/DDBJ whole genome shotgun (WGS) entry which is preliminary data.</text>
</comment>
<accession>A0ABU1N0R5</accession>
<sequence length="96" mass="10605">MSALDWPGLESLEFDAPQRAFGRKGDAPAQLPENPLLHAPAPPLDIRARLHAICALYAHARTPVQRLALLEQLEDMALEAAHLLAVDLLRNGWRPD</sequence>
<protein>
    <submittedName>
        <fullName evidence="1">Uncharacterized protein</fullName>
    </submittedName>
</protein>
<reference evidence="1 2" key="1">
    <citation type="submission" date="2023-07" db="EMBL/GenBank/DDBJ databases">
        <title>Sorghum-associated microbial communities from plants grown in Nebraska, USA.</title>
        <authorList>
            <person name="Schachtman D."/>
        </authorList>
    </citation>
    <scope>NUCLEOTIDE SEQUENCE [LARGE SCALE GENOMIC DNA]</scope>
    <source>
        <strain evidence="1 2">DS2154</strain>
    </source>
</reference>
<proteinExistence type="predicted"/>
<keyword evidence="2" id="KW-1185">Reference proteome</keyword>
<gene>
    <name evidence="1" type="ORF">J2800_002645</name>
</gene>
<organism evidence="1 2">
    <name type="scientific">Caulobacter rhizosphaerae</name>
    <dbReference type="NCBI Taxonomy" id="2010972"/>
    <lineage>
        <taxon>Bacteria</taxon>
        <taxon>Pseudomonadati</taxon>
        <taxon>Pseudomonadota</taxon>
        <taxon>Alphaproteobacteria</taxon>
        <taxon>Caulobacterales</taxon>
        <taxon>Caulobacteraceae</taxon>
        <taxon>Caulobacter</taxon>
    </lineage>
</organism>
<evidence type="ECO:0000313" key="1">
    <source>
        <dbReference type="EMBL" id="MDR6531892.1"/>
    </source>
</evidence>
<evidence type="ECO:0000313" key="2">
    <source>
        <dbReference type="Proteomes" id="UP001262754"/>
    </source>
</evidence>
<dbReference type="Proteomes" id="UP001262754">
    <property type="component" value="Unassembled WGS sequence"/>
</dbReference>